<evidence type="ECO:0000313" key="2">
    <source>
        <dbReference type="WBParaSite" id="PS1159_v2.g12210.t1"/>
    </source>
</evidence>
<name>A0AC35EZ87_9BILA</name>
<organism evidence="1 2">
    <name type="scientific">Panagrolaimus sp. PS1159</name>
    <dbReference type="NCBI Taxonomy" id="55785"/>
    <lineage>
        <taxon>Eukaryota</taxon>
        <taxon>Metazoa</taxon>
        <taxon>Ecdysozoa</taxon>
        <taxon>Nematoda</taxon>
        <taxon>Chromadorea</taxon>
        <taxon>Rhabditida</taxon>
        <taxon>Tylenchina</taxon>
        <taxon>Panagrolaimomorpha</taxon>
        <taxon>Panagrolaimoidea</taxon>
        <taxon>Panagrolaimidae</taxon>
        <taxon>Panagrolaimus</taxon>
    </lineage>
</organism>
<reference evidence="2" key="1">
    <citation type="submission" date="2022-11" db="UniProtKB">
        <authorList>
            <consortium name="WormBaseParasite"/>
        </authorList>
    </citation>
    <scope>IDENTIFICATION</scope>
</reference>
<protein>
    <submittedName>
        <fullName evidence="2">Uncharacterized protein</fullName>
    </submittedName>
</protein>
<sequence length="288" mass="33447">MNASEIFPYIVLFQLIISVFIQTFMVFKCFYIIKRKSVIANFSATLILYFYYLFLTSISLGGCNIYAIIVWRPSETEQNATILYFGGIISWILLVSNPIFEFCLCIERCFAIYFPVFYNQRLQHFMHFISIFCFAFFVILFIFLNGILKLPKEKNTSCPFFECIFYQTIERDAIELKIILSAIDVSSAVLLLFLLKFKFKNNGNSEEKSLNKTVYLIILATTAFEVTPNFIDYILLKSNLQTLALYIGPYRTTVSTVNLLISTLMYYRVIKKHIKISTVTQLSGPRIT</sequence>
<evidence type="ECO:0000313" key="1">
    <source>
        <dbReference type="Proteomes" id="UP000887580"/>
    </source>
</evidence>
<accession>A0AC35EZ87</accession>
<proteinExistence type="predicted"/>
<dbReference type="WBParaSite" id="PS1159_v2.g12210.t1">
    <property type="protein sequence ID" value="PS1159_v2.g12210.t1"/>
    <property type="gene ID" value="PS1159_v2.g12210"/>
</dbReference>
<dbReference type="Proteomes" id="UP000887580">
    <property type="component" value="Unplaced"/>
</dbReference>